<accession>K1W4A5</accession>
<name>K1W4A5_MARBU</name>
<evidence type="ECO:0000313" key="2">
    <source>
        <dbReference type="Proteomes" id="UP000006753"/>
    </source>
</evidence>
<sequence>MLEDAGREASSQSFSRSYGSILPTSLIYIVLSTRGCSPWRPAAVMSTTWLESYSFPRIFKGRRERTGPSKGAGLYQPLNPSSGQTDFRVIGCAGMLTGFPFEGRRTSAHFKTESALEAVLPGITPKASSLTPTPAYSPGHRFYPGGESFAPIRKFDDRFARQNRCEPPPEFPLASPYSRIVHHLSGPNSYALTQIHPKTSGSVDDAPFRVLTSVHFHYAYGFDTQTLAQMLDSLVRVSRRVAYNHYASILAEARSSVPVGGMAPRAITLPEGSYVPRAFIPPPKPMLA</sequence>
<dbReference type="PANTHER" id="PTHR33047:SF8">
    <property type="entry name" value="REGULATOR OF RDNA TRANSCRIPTION PROTEIN 15"/>
    <property type="match status" value="1"/>
</dbReference>
<dbReference type="HOGENOM" id="CLU_966688_0_0_1"/>
<dbReference type="InterPro" id="IPR052997">
    <property type="entry name" value="RRT15-like"/>
</dbReference>
<reference evidence="1 2" key="1">
    <citation type="journal article" date="2012" name="BMC Genomics">
        <title>Sequencing the genome of Marssonina brunnea reveals fungus-poplar co-evolution.</title>
        <authorList>
            <person name="Zhu S."/>
            <person name="Cao Y.-Z."/>
            <person name="Jiang C."/>
            <person name="Tan B.-Y."/>
            <person name="Wang Z."/>
            <person name="Feng S."/>
            <person name="Zhang L."/>
            <person name="Su X.-H."/>
            <person name="Brejova B."/>
            <person name="Vinar T."/>
            <person name="Xu M."/>
            <person name="Wang M.-X."/>
            <person name="Zhang S.-G."/>
            <person name="Huang M.-R."/>
            <person name="Wu R."/>
            <person name="Zhou Y."/>
        </authorList>
    </citation>
    <scope>NUCLEOTIDE SEQUENCE [LARGE SCALE GENOMIC DNA]</scope>
    <source>
        <strain evidence="1 2">MB_m1</strain>
    </source>
</reference>
<dbReference type="eggNOG" id="ENOG502SADP">
    <property type="taxonomic scope" value="Eukaryota"/>
</dbReference>
<dbReference type="OrthoDB" id="2278877at2759"/>
<proteinExistence type="predicted"/>
<dbReference type="AlphaFoldDB" id="K1W4A5"/>
<keyword evidence="2" id="KW-1185">Reference proteome</keyword>
<dbReference type="Proteomes" id="UP000006753">
    <property type="component" value="Unassembled WGS sequence"/>
</dbReference>
<dbReference type="InParanoid" id="K1W4A5"/>
<dbReference type="PANTHER" id="PTHR33047">
    <property type="entry name" value="PROTEIN TAR1"/>
    <property type="match status" value="1"/>
</dbReference>
<gene>
    <name evidence="1" type="ORF">MBM_10038</name>
</gene>
<dbReference type="KEGG" id="mbe:MBM_10038"/>
<protein>
    <submittedName>
        <fullName evidence="1">Uncharacterized protein</fullName>
    </submittedName>
</protein>
<evidence type="ECO:0000313" key="1">
    <source>
        <dbReference type="EMBL" id="EKD11810.1"/>
    </source>
</evidence>
<organism evidence="1 2">
    <name type="scientific">Marssonina brunnea f. sp. multigermtubi (strain MB_m1)</name>
    <name type="common">Marssonina leaf spot fungus</name>
    <dbReference type="NCBI Taxonomy" id="1072389"/>
    <lineage>
        <taxon>Eukaryota</taxon>
        <taxon>Fungi</taxon>
        <taxon>Dikarya</taxon>
        <taxon>Ascomycota</taxon>
        <taxon>Pezizomycotina</taxon>
        <taxon>Leotiomycetes</taxon>
        <taxon>Helotiales</taxon>
        <taxon>Drepanopezizaceae</taxon>
        <taxon>Drepanopeziza</taxon>
    </lineage>
</organism>
<dbReference type="EMBL" id="JH921490">
    <property type="protein sequence ID" value="EKD11810.1"/>
    <property type="molecule type" value="Genomic_DNA"/>
</dbReference>
<dbReference type="STRING" id="1072389.K1W4A5"/>